<evidence type="ECO:0000313" key="3">
    <source>
        <dbReference type="Proteomes" id="UP000322667"/>
    </source>
</evidence>
<evidence type="ECO:0000313" key="2">
    <source>
        <dbReference type="EMBL" id="TYI22471.1"/>
    </source>
</evidence>
<organism evidence="2 3">
    <name type="scientific">Gossypium tomentosum</name>
    <name type="common">Hawaiian cotton</name>
    <name type="synonym">Gossypium sandvicense</name>
    <dbReference type="NCBI Taxonomy" id="34277"/>
    <lineage>
        <taxon>Eukaryota</taxon>
        <taxon>Viridiplantae</taxon>
        <taxon>Streptophyta</taxon>
        <taxon>Embryophyta</taxon>
        <taxon>Tracheophyta</taxon>
        <taxon>Spermatophyta</taxon>
        <taxon>Magnoliopsida</taxon>
        <taxon>eudicotyledons</taxon>
        <taxon>Gunneridae</taxon>
        <taxon>Pentapetalae</taxon>
        <taxon>rosids</taxon>
        <taxon>malvids</taxon>
        <taxon>Malvales</taxon>
        <taxon>Malvaceae</taxon>
        <taxon>Malvoideae</taxon>
        <taxon>Gossypium</taxon>
    </lineage>
</organism>
<dbReference type="Proteomes" id="UP000322667">
    <property type="component" value="Chromosome A06"/>
</dbReference>
<feature type="compositionally biased region" description="Low complexity" evidence="1">
    <location>
        <begin position="58"/>
        <end position="70"/>
    </location>
</feature>
<evidence type="ECO:0000256" key="1">
    <source>
        <dbReference type="SAM" id="MobiDB-lite"/>
    </source>
</evidence>
<keyword evidence="3" id="KW-1185">Reference proteome</keyword>
<dbReference type="EMBL" id="CM017615">
    <property type="protein sequence ID" value="TYI22471.1"/>
    <property type="molecule type" value="Genomic_DNA"/>
</dbReference>
<accession>A0A5D2Q1Y7</accession>
<feature type="compositionally biased region" description="Polar residues" evidence="1">
    <location>
        <begin position="10"/>
        <end position="33"/>
    </location>
</feature>
<reference evidence="2 3" key="1">
    <citation type="submission" date="2019-07" db="EMBL/GenBank/DDBJ databases">
        <title>WGS assembly of Gossypium tomentosum.</title>
        <authorList>
            <person name="Chen Z.J."/>
            <person name="Sreedasyam A."/>
            <person name="Ando A."/>
            <person name="Song Q."/>
            <person name="De L."/>
            <person name="Hulse-Kemp A."/>
            <person name="Ding M."/>
            <person name="Ye W."/>
            <person name="Kirkbride R."/>
            <person name="Jenkins J."/>
            <person name="Plott C."/>
            <person name="Lovell J."/>
            <person name="Lin Y.-M."/>
            <person name="Vaughn R."/>
            <person name="Liu B."/>
            <person name="Li W."/>
            <person name="Simpson S."/>
            <person name="Scheffler B."/>
            <person name="Saski C."/>
            <person name="Grover C."/>
            <person name="Hu G."/>
            <person name="Conover J."/>
            <person name="Carlson J."/>
            <person name="Shu S."/>
            <person name="Boston L."/>
            <person name="Williams M."/>
            <person name="Peterson D."/>
            <person name="Mcgee K."/>
            <person name="Jones D."/>
            <person name="Wendel J."/>
            <person name="Stelly D."/>
            <person name="Grimwood J."/>
            <person name="Schmutz J."/>
        </authorList>
    </citation>
    <scope>NUCLEOTIDE SEQUENCE [LARGE SCALE GENOMIC DNA]</scope>
    <source>
        <strain evidence="2">7179.01</strain>
    </source>
</reference>
<sequence>MGQIRPAPTQWPNAQNKLKQPKNLVTGNPSSLQRRLPPPYLRTQYRTASTRHAHLQTNKKTTANGNKKNNGIAKKGGLVFLFLFLIVRPESQQNLFIVKKTEVIYLQKNTY</sequence>
<name>A0A5D2Q1Y7_GOSTO</name>
<dbReference type="AlphaFoldDB" id="A0A5D2Q1Y7"/>
<feature type="region of interest" description="Disordered" evidence="1">
    <location>
        <begin position="1"/>
        <end position="70"/>
    </location>
</feature>
<gene>
    <name evidence="2" type="ORF">ES332_A06G105800v1</name>
</gene>
<proteinExistence type="predicted"/>
<protein>
    <submittedName>
        <fullName evidence="2">Uncharacterized protein</fullName>
    </submittedName>
</protein>